<dbReference type="Proteomes" id="UP000266552">
    <property type="component" value="Chromosome"/>
</dbReference>
<name>A0A385TN21_PAELA</name>
<dbReference type="AlphaFoldDB" id="A0A385TN21"/>
<reference evidence="1 2" key="1">
    <citation type="submission" date="2018-09" db="EMBL/GenBank/DDBJ databases">
        <title>Genome Sequence of Paenibacillus lautus Strain E7593-69, Azo Dye-Degrading Bacteria, Isolated from Commercial Tattoo Inks.</title>
        <authorList>
            <person name="Nho S.W."/>
            <person name="Kim S.-J."/>
            <person name="Kweon O."/>
            <person name="Cerniglia C.E."/>
        </authorList>
    </citation>
    <scope>NUCLEOTIDE SEQUENCE [LARGE SCALE GENOMIC DNA]</scope>
    <source>
        <strain evidence="1 2">E7593-69</strain>
    </source>
</reference>
<gene>
    <name evidence="1" type="ORF">D5F53_17010</name>
</gene>
<evidence type="ECO:0000313" key="2">
    <source>
        <dbReference type="Proteomes" id="UP000266552"/>
    </source>
</evidence>
<accession>A0A385TN21</accession>
<organism evidence="1 2">
    <name type="scientific">Paenibacillus lautus</name>
    <name type="common">Bacillus lautus</name>
    <dbReference type="NCBI Taxonomy" id="1401"/>
    <lineage>
        <taxon>Bacteria</taxon>
        <taxon>Bacillati</taxon>
        <taxon>Bacillota</taxon>
        <taxon>Bacilli</taxon>
        <taxon>Bacillales</taxon>
        <taxon>Paenibacillaceae</taxon>
        <taxon>Paenibacillus</taxon>
    </lineage>
</organism>
<protein>
    <submittedName>
        <fullName evidence="1">Uncharacterized protein</fullName>
    </submittedName>
</protein>
<proteinExistence type="predicted"/>
<dbReference type="EMBL" id="CP032412">
    <property type="protein sequence ID" value="AYB44871.1"/>
    <property type="molecule type" value="Genomic_DNA"/>
</dbReference>
<sequence length="109" mass="12571">MNNLDIELASEIIISHEIDNTLTRIGSFILIGEDSGWLSDKDKSEIWTLYKFIDSAPRKREISDGNFSEIEKAELIEIAKILNEINWSNINEFNEFLNATHEILDNSEK</sequence>
<evidence type="ECO:0000313" key="1">
    <source>
        <dbReference type="EMBL" id="AYB44871.1"/>
    </source>
</evidence>
<dbReference type="KEGG" id="plw:D5F53_17010"/>
<keyword evidence="2" id="KW-1185">Reference proteome</keyword>